<dbReference type="InterPro" id="IPR018499">
    <property type="entry name" value="Tetraspanin/Peripherin"/>
</dbReference>
<organism evidence="7 8">
    <name type="scientific">Lottia gigantea</name>
    <name type="common">Giant owl limpet</name>
    <dbReference type="NCBI Taxonomy" id="225164"/>
    <lineage>
        <taxon>Eukaryota</taxon>
        <taxon>Metazoa</taxon>
        <taxon>Spiralia</taxon>
        <taxon>Lophotrochozoa</taxon>
        <taxon>Mollusca</taxon>
        <taxon>Gastropoda</taxon>
        <taxon>Patellogastropoda</taxon>
        <taxon>Lottioidea</taxon>
        <taxon>Lottiidae</taxon>
        <taxon>Lottia</taxon>
    </lineage>
</organism>
<accession>V4B2F2</accession>
<keyword evidence="3 6" id="KW-0812">Transmembrane</keyword>
<dbReference type="CTD" id="20237492"/>
<dbReference type="PRINTS" id="PR00259">
    <property type="entry name" value="TMFOUR"/>
</dbReference>
<dbReference type="OrthoDB" id="438211at2759"/>
<dbReference type="InterPro" id="IPR000301">
    <property type="entry name" value="Tetraspanin_animals"/>
</dbReference>
<evidence type="ECO:0000256" key="1">
    <source>
        <dbReference type="ARBA" id="ARBA00004141"/>
    </source>
</evidence>
<dbReference type="GO" id="GO:0005886">
    <property type="term" value="C:plasma membrane"/>
    <property type="evidence" value="ECO:0007669"/>
    <property type="project" value="TreeGrafter"/>
</dbReference>
<feature type="transmembrane region" description="Helical" evidence="6">
    <location>
        <begin position="81"/>
        <end position="106"/>
    </location>
</feature>
<protein>
    <recommendedName>
        <fullName evidence="6">Tetraspanin</fullName>
    </recommendedName>
</protein>
<dbReference type="PANTHER" id="PTHR19282">
    <property type="entry name" value="TETRASPANIN"/>
    <property type="match status" value="1"/>
</dbReference>
<evidence type="ECO:0000256" key="3">
    <source>
        <dbReference type="ARBA" id="ARBA00022692"/>
    </source>
</evidence>
<dbReference type="Pfam" id="PF00335">
    <property type="entry name" value="Tetraspanin"/>
    <property type="match status" value="1"/>
</dbReference>
<dbReference type="PIRSF" id="PIRSF002419">
    <property type="entry name" value="Tetraspanin"/>
    <property type="match status" value="1"/>
</dbReference>
<dbReference type="GeneID" id="20237492"/>
<evidence type="ECO:0000313" key="8">
    <source>
        <dbReference type="Proteomes" id="UP000030746"/>
    </source>
</evidence>
<comment type="similarity">
    <text evidence="2 6">Belongs to the tetraspanin (TM4SF) family.</text>
</comment>
<evidence type="ECO:0000256" key="2">
    <source>
        <dbReference type="ARBA" id="ARBA00006840"/>
    </source>
</evidence>
<dbReference type="Proteomes" id="UP000030746">
    <property type="component" value="Unassembled WGS sequence"/>
</dbReference>
<comment type="subcellular location">
    <subcellularLocation>
        <location evidence="1 6">Membrane</location>
        <topology evidence="1 6">Multi-pass membrane protein</topology>
    </subcellularLocation>
</comment>
<name>V4B2F2_LOTGI</name>
<keyword evidence="8" id="KW-1185">Reference proteome</keyword>
<evidence type="ECO:0000256" key="6">
    <source>
        <dbReference type="RuleBase" id="RU361218"/>
    </source>
</evidence>
<dbReference type="PANTHER" id="PTHR19282:SF527">
    <property type="entry name" value="TETRASPANIN"/>
    <property type="match status" value="1"/>
</dbReference>
<proteinExistence type="inferred from homology"/>
<dbReference type="Gene3D" id="1.10.1450.10">
    <property type="entry name" value="Tetraspanin"/>
    <property type="match status" value="1"/>
</dbReference>
<dbReference type="InterPro" id="IPR008952">
    <property type="entry name" value="Tetraspanin_EC2_sf"/>
</dbReference>
<dbReference type="KEGG" id="lgi:LOTGIDRAFT_157798"/>
<feature type="transmembrane region" description="Helical" evidence="6">
    <location>
        <begin position="37"/>
        <end position="61"/>
    </location>
</feature>
<evidence type="ECO:0000256" key="4">
    <source>
        <dbReference type="ARBA" id="ARBA00022989"/>
    </source>
</evidence>
<keyword evidence="5 6" id="KW-0472">Membrane</keyword>
<feature type="transmembrane region" description="Helical" evidence="6">
    <location>
        <begin position="271"/>
        <end position="295"/>
    </location>
</feature>
<dbReference type="EMBL" id="KB200701">
    <property type="protein sequence ID" value="ESP00522.1"/>
    <property type="molecule type" value="Genomic_DNA"/>
</dbReference>
<evidence type="ECO:0000256" key="5">
    <source>
        <dbReference type="ARBA" id="ARBA00023136"/>
    </source>
</evidence>
<feature type="transmembrane region" description="Helical" evidence="6">
    <location>
        <begin position="118"/>
        <end position="137"/>
    </location>
</feature>
<dbReference type="RefSeq" id="XP_009048641.1">
    <property type="nucleotide sequence ID" value="XM_009050393.1"/>
</dbReference>
<sequence length="301" mass="33873">MTGNSYSLESEELNDDLLEFRRCGYDQNKGIGLWIKYLFVVFLVVGLFGALAILGIGIWTYEAEYGSKVLSKLIGVNLYQVDSYILIGVGSAIIFVTMLGICGLVAQYRCLMGLHLSLLAFTSVMLFVAGILGYVLISELEDKVRSKMDDTLVNHYGIDIDKNAQNLEITEAWDEIQKNFECCGVYGDVNETNSWAIYKQRSKWFLKSYSNETFVPASCCENRNEEECRYLTNSTYLLADPVVQYPTNANFTLYTYGCFDKLDPYLEKTGIVIGTTAITVGVLLLIELVLSILMYRMLPPS</sequence>
<dbReference type="AlphaFoldDB" id="V4B2F2"/>
<reference evidence="7 8" key="1">
    <citation type="journal article" date="2013" name="Nature">
        <title>Insights into bilaterian evolution from three spiralian genomes.</title>
        <authorList>
            <person name="Simakov O."/>
            <person name="Marletaz F."/>
            <person name="Cho S.J."/>
            <person name="Edsinger-Gonzales E."/>
            <person name="Havlak P."/>
            <person name="Hellsten U."/>
            <person name="Kuo D.H."/>
            <person name="Larsson T."/>
            <person name="Lv J."/>
            <person name="Arendt D."/>
            <person name="Savage R."/>
            <person name="Osoegawa K."/>
            <person name="de Jong P."/>
            <person name="Grimwood J."/>
            <person name="Chapman J.A."/>
            <person name="Shapiro H."/>
            <person name="Aerts A."/>
            <person name="Otillar R.P."/>
            <person name="Terry A.Y."/>
            <person name="Boore J.L."/>
            <person name="Grigoriev I.V."/>
            <person name="Lindberg D.R."/>
            <person name="Seaver E.C."/>
            <person name="Weisblat D.A."/>
            <person name="Putnam N.H."/>
            <person name="Rokhsar D.S."/>
        </authorList>
    </citation>
    <scope>NUCLEOTIDE SEQUENCE [LARGE SCALE GENOMIC DNA]</scope>
</reference>
<evidence type="ECO:0000313" key="7">
    <source>
        <dbReference type="EMBL" id="ESP00522.1"/>
    </source>
</evidence>
<dbReference type="HOGENOM" id="CLU_055524_4_0_1"/>
<dbReference type="OMA" id="WYIYQRS"/>
<dbReference type="SUPFAM" id="SSF48652">
    <property type="entry name" value="Tetraspanin"/>
    <property type="match status" value="1"/>
</dbReference>
<keyword evidence="4 6" id="KW-1133">Transmembrane helix</keyword>
<gene>
    <name evidence="7" type="ORF">LOTGIDRAFT_157798</name>
</gene>